<dbReference type="InterPro" id="IPR014756">
    <property type="entry name" value="Ig_E-set"/>
</dbReference>
<dbReference type="PANTHER" id="PTHR24075:SF0">
    <property type="entry name" value="TRANSLOCATION PROTEIN SEC63 HOMOLOG"/>
    <property type="match status" value="1"/>
</dbReference>
<keyword evidence="8" id="KW-0143">Chaperone</keyword>
<dbReference type="GO" id="GO:0031207">
    <property type="term" value="C:Sec62/Sec63 complex"/>
    <property type="evidence" value="ECO:0007669"/>
    <property type="project" value="TreeGrafter"/>
</dbReference>
<feature type="transmembrane region" description="Helical" evidence="10">
    <location>
        <begin position="73"/>
        <end position="94"/>
    </location>
</feature>
<feature type="region of interest" description="Disordered" evidence="9">
    <location>
        <begin position="501"/>
        <end position="526"/>
    </location>
</feature>
<dbReference type="Gene3D" id="1.10.150.20">
    <property type="entry name" value="5' to 3' exonuclease, C-terminal subdomain"/>
    <property type="match status" value="1"/>
</dbReference>
<dbReference type="PANTHER" id="PTHR24075">
    <property type="entry name" value="SEC63 DOMAIN-CONTAINING"/>
    <property type="match status" value="1"/>
</dbReference>
<dbReference type="OrthoDB" id="1734229at2759"/>
<evidence type="ECO:0000256" key="6">
    <source>
        <dbReference type="ARBA" id="ARBA00022989"/>
    </source>
</evidence>
<dbReference type="InterPro" id="IPR004179">
    <property type="entry name" value="Sec63-dom"/>
</dbReference>
<evidence type="ECO:0000256" key="5">
    <source>
        <dbReference type="ARBA" id="ARBA00022927"/>
    </source>
</evidence>
<dbReference type="GO" id="GO:0006620">
    <property type="term" value="P:post-translational protein targeting to endoplasmic reticulum membrane"/>
    <property type="evidence" value="ECO:0007669"/>
    <property type="project" value="TreeGrafter"/>
</dbReference>
<dbReference type="PROSITE" id="PS50076">
    <property type="entry name" value="DNAJ_2"/>
    <property type="match status" value="1"/>
</dbReference>
<dbReference type="Proteomes" id="UP000799766">
    <property type="component" value="Unassembled WGS sequence"/>
</dbReference>
<evidence type="ECO:0000256" key="1">
    <source>
        <dbReference type="ARBA" id="ARBA00004477"/>
    </source>
</evidence>
<dbReference type="InterPro" id="IPR036869">
    <property type="entry name" value="J_dom_sf"/>
</dbReference>
<dbReference type="FunFam" id="1.10.287.110:FF:000039">
    <property type="entry name" value="Protein translocation complex component (Npl1)"/>
    <property type="match status" value="1"/>
</dbReference>
<dbReference type="InterPro" id="IPR001623">
    <property type="entry name" value="DnaJ_domain"/>
</dbReference>
<dbReference type="CDD" id="cd06257">
    <property type="entry name" value="DnaJ"/>
    <property type="match status" value="1"/>
</dbReference>
<dbReference type="Gene3D" id="1.10.287.110">
    <property type="entry name" value="DnaJ domain"/>
    <property type="match status" value="1"/>
</dbReference>
<dbReference type="EMBL" id="MU001670">
    <property type="protein sequence ID" value="KAF2461888.1"/>
    <property type="molecule type" value="Genomic_DNA"/>
</dbReference>
<sequence>MSQDYNYDDQGQFFPYFVTTITALITVPVTYSWLKPSKGLENTAPRIQSDFKPEHADLIEGQRRKQKRKERKVKRMLISIGGWLVIAWMVYLMVVTARTTPKLWDPYSVLEVSMSATEQEIKRRYRMLSLTMHPDKVQPDPEKNLTLEAINDRWVEVTKAFKALTDEEVRNNYLKYGHPDGKQSFSIGIALPKFIVSEGNGKYVLLLYGTLLGVLLPYLVGKWWYGTQRYTREKVLVASAGNLFREYKDDVSVAGLIGMFSSGEEYKLLLKGSKGTAGVDKLEQRILEEPGLSNVGASLSAKDRQKFQEMDDLVRKKALGLLWAYLGRVELDDAALNDEKFEVAPIASALNESFTAIALAYMNTRAILSAYRASQHLIQALAHGAPPLMQLPYFTPAVVKAAEGLERHHLTIQDFMNIPADRRKKLVTAPGLLKDSEYETAMSVVSQLPTLKVDKAFFKVVGERFVTPGSLVNFVVKGRIIPPGTMNVPQVNEKDLEDVDPAEGDLDALHGRKKGEGTDSENPVQPPLAHAPYFARDYSPRWHLFHADSKSGKLAVPPFTFRQFAKPIFDENGKPTFNVQTMRTQFVAPAQPGRYTFVMHLVCDSYIGMDMKMDVVLVVEDPSKAEVMKDEEDISEPEEVWQVR</sequence>
<protein>
    <submittedName>
        <fullName evidence="12">Sec63 Brl domain-containing protein</fullName>
    </submittedName>
</protein>
<dbReference type="InterPro" id="IPR035892">
    <property type="entry name" value="C2_domain_sf"/>
</dbReference>
<accession>A0A6A6PD51</accession>
<evidence type="ECO:0000256" key="4">
    <source>
        <dbReference type="ARBA" id="ARBA00022824"/>
    </source>
</evidence>
<comment type="subcellular location">
    <subcellularLocation>
        <location evidence="1">Endoplasmic reticulum membrane</location>
        <topology evidence="1">Multi-pass membrane protein</topology>
    </subcellularLocation>
</comment>
<keyword evidence="6 10" id="KW-1133">Transmembrane helix</keyword>
<dbReference type="Pfam" id="PF00226">
    <property type="entry name" value="DnaJ"/>
    <property type="match status" value="1"/>
</dbReference>
<dbReference type="SUPFAM" id="SSF46565">
    <property type="entry name" value="Chaperone J-domain"/>
    <property type="match status" value="1"/>
</dbReference>
<dbReference type="SMART" id="SM00973">
    <property type="entry name" value="Sec63"/>
    <property type="match status" value="1"/>
</dbReference>
<evidence type="ECO:0000256" key="7">
    <source>
        <dbReference type="ARBA" id="ARBA00023136"/>
    </source>
</evidence>
<dbReference type="SMART" id="SM00271">
    <property type="entry name" value="DnaJ"/>
    <property type="match status" value="1"/>
</dbReference>
<evidence type="ECO:0000256" key="2">
    <source>
        <dbReference type="ARBA" id="ARBA00022448"/>
    </source>
</evidence>
<keyword evidence="2" id="KW-0813">Transport</keyword>
<dbReference type="SUPFAM" id="SSF81296">
    <property type="entry name" value="E set domains"/>
    <property type="match status" value="1"/>
</dbReference>
<keyword evidence="4" id="KW-0256">Endoplasmic reticulum</keyword>
<feature type="compositionally biased region" description="Basic and acidic residues" evidence="9">
    <location>
        <begin position="507"/>
        <end position="517"/>
    </location>
</feature>
<proteinExistence type="predicted"/>
<dbReference type="GO" id="GO:0008320">
    <property type="term" value="F:protein transmembrane transporter activity"/>
    <property type="evidence" value="ECO:0007669"/>
    <property type="project" value="TreeGrafter"/>
</dbReference>
<dbReference type="Gene3D" id="2.60.40.150">
    <property type="entry name" value="C2 domain"/>
    <property type="match status" value="1"/>
</dbReference>
<keyword evidence="13" id="KW-1185">Reference proteome</keyword>
<feature type="transmembrane region" description="Helical" evidence="10">
    <location>
        <begin position="203"/>
        <end position="225"/>
    </location>
</feature>
<evidence type="ECO:0000256" key="10">
    <source>
        <dbReference type="SAM" id="Phobius"/>
    </source>
</evidence>
<evidence type="ECO:0000256" key="9">
    <source>
        <dbReference type="SAM" id="MobiDB-lite"/>
    </source>
</evidence>
<evidence type="ECO:0000259" key="11">
    <source>
        <dbReference type="PROSITE" id="PS50076"/>
    </source>
</evidence>
<feature type="domain" description="J" evidence="11">
    <location>
        <begin position="105"/>
        <end position="177"/>
    </location>
</feature>
<name>A0A6A6PD51_9PEZI</name>
<feature type="transmembrane region" description="Helical" evidence="10">
    <location>
        <begin position="13"/>
        <end position="34"/>
    </location>
</feature>
<evidence type="ECO:0000256" key="8">
    <source>
        <dbReference type="ARBA" id="ARBA00023186"/>
    </source>
</evidence>
<dbReference type="GO" id="GO:0003723">
    <property type="term" value="F:RNA binding"/>
    <property type="evidence" value="ECO:0007669"/>
    <property type="project" value="TreeGrafter"/>
</dbReference>
<dbReference type="SUPFAM" id="SSF158702">
    <property type="entry name" value="Sec63 N-terminal domain-like"/>
    <property type="match status" value="1"/>
</dbReference>
<keyword evidence="5" id="KW-0653">Protein transport</keyword>
<organism evidence="12 13">
    <name type="scientific">Lineolata rhizophorae</name>
    <dbReference type="NCBI Taxonomy" id="578093"/>
    <lineage>
        <taxon>Eukaryota</taxon>
        <taxon>Fungi</taxon>
        <taxon>Dikarya</taxon>
        <taxon>Ascomycota</taxon>
        <taxon>Pezizomycotina</taxon>
        <taxon>Dothideomycetes</taxon>
        <taxon>Dothideomycetes incertae sedis</taxon>
        <taxon>Lineolatales</taxon>
        <taxon>Lineolataceae</taxon>
        <taxon>Lineolata</taxon>
    </lineage>
</organism>
<dbReference type="GO" id="GO:0006614">
    <property type="term" value="P:SRP-dependent cotranslational protein targeting to membrane"/>
    <property type="evidence" value="ECO:0007669"/>
    <property type="project" value="TreeGrafter"/>
</dbReference>
<dbReference type="AlphaFoldDB" id="A0A6A6PD51"/>
<gene>
    <name evidence="12" type="ORF">BDY21DRAFT_3024</name>
</gene>
<reference evidence="12" key="1">
    <citation type="journal article" date="2020" name="Stud. Mycol.">
        <title>101 Dothideomycetes genomes: a test case for predicting lifestyles and emergence of pathogens.</title>
        <authorList>
            <person name="Haridas S."/>
            <person name="Albert R."/>
            <person name="Binder M."/>
            <person name="Bloem J."/>
            <person name="Labutti K."/>
            <person name="Salamov A."/>
            <person name="Andreopoulos B."/>
            <person name="Baker S."/>
            <person name="Barry K."/>
            <person name="Bills G."/>
            <person name="Bluhm B."/>
            <person name="Cannon C."/>
            <person name="Castanera R."/>
            <person name="Culley D."/>
            <person name="Daum C."/>
            <person name="Ezra D."/>
            <person name="Gonzalez J."/>
            <person name="Henrissat B."/>
            <person name="Kuo A."/>
            <person name="Liang C."/>
            <person name="Lipzen A."/>
            <person name="Lutzoni F."/>
            <person name="Magnuson J."/>
            <person name="Mondo S."/>
            <person name="Nolan M."/>
            <person name="Ohm R."/>
            <person name="Pangilinan J."/>
            <person name="Park H.-J."/>
            <person name="Ramirez L."/>
            <person name="Alfaro M."/>
            <person name="Sun H."/>
            <person name="Tritt A."/>
            <person name="Yoshinaga Y."/>
            <person name="Zwiers L.-H."/>
            <person name="Turgeon B."/>
            <person name="Goodwin S."/>
            <person name="Spatafora J."/>
            <person name="Crous P."/>
            <person name="Grigoriev I."/>
        </authorList>
    </citation>
    <scope>NUCLEOTIDE SEQUENCE</scope>
    <source>
        <strain evidence="12">ATCC 16933</strain>
    </source>
</reference>
<keyword evidence="7 10" id="KW-0472">Membrane</keyword>
<dbReference type="PRINTS" id="PR00625">
    <property type="entry name" value="JDOMAIN"/>
</dbReference>
<evidence type="ECO:0000313" key="12">
    <source>
        <dbReference type="EMBL" id="KAF2461888.1"/>
    </source>
</evidence>
<evidence type="ECO:0000313" key="13">
    <source>
        <dbReference type="Proteomes" id="UP000799766"/>
    </source>
</evidence>
<keyword evidence="3 10" id="KW-0812">Transmembrane</keyword>
<evidence type="ECO:0000256" key="3">
    <source>
        <dbReference type="ARBA" id="ARBA00022692"/>
    </source>
</evidence>